<sequence length="62" mass="7043">MDTTQISSKTPLVRLNHEEAECEISLLYLGTWKDSFSKPAGMECVWKTDNVAKAKQKVTREV</sequence>
<accession>W6QWC0</accession>
<name>W6QWC0_PENRF</name>
<keyword evidence="2" id="KW-1185">Reference proteome</keyword>
<dbReference type="AlphaFoldDB" id="W6QWC0"/>
<organism evidence="1 2">
    <name type="scientific">Penicillium roqueforti (strain FM164)</name>
    <dbReference type="NCBI Taxonomy" id="1365484"/>
    <lineage>
        <taxon>Eukaryota</taxon>
        <taxon>Fungi</taxon>
        <taxon>Dikarya</taxon>
        <taxon>Ascomycota</taxon>
        <taxon>Pezizomycotina</taxon>
        <taxon>Eurotiomycetes</taxon>
        <taxon>Eurotiomycetidae</taxon>
        <taxon>Eurotiales</taxon>
        <taxon>Aspergillaceae</taxon>
        <taxon>Penicillium</taxon>
    </lineage>
</organism>
<reference evidence="1" key="1">
    <citation type="journal article" date="2014" name="Nat. Commun.">
        <title>Multiple recent horizontal transfers of a large genomic region in cheese making fungi.</title>
        <authorList>
            <person name="Cheeseman K."/>
            <person name="Ropars J."/>
            <person name="Renault P."/>
            <person name="Dupont J."/>
            <person name="Gouzy J."/>
            <person name="Branca A."/>
            <person name="Abraham A.L."/>
            <person name="Ceppi M."/>
            <person name="Conseiller E."/>
            <person name="Debuchy R."/>
            <person name="Malagnac F."/>
            <person name="Goarin A."/>
            <person name="Silar P."/>
            <person name="Lacoste S."/>
            <person name="Sallet E."/>
            <person name="Bensimon A."/>
            <person name="Giraud T."/>
            <person name="Brygoo Y."/>
        </authorList>
    </citation>
    <scope>NUCLEOTIDE SEQUENCE [LARGE SCALE GENOMIC DNA]</scope>
    <source>
        <strain evidence="1">FM164</strain>
    </source>
</reference>
<evidence type="ECO:0000313" key="2">
    <source>
        <dbReference type="Proteomes" id="UP000030686"/>
    </source>
</evidence>
<dbReference type="Proteomes" id="UP000030686">
    <property type="component" value="Unassembled WGS sequence"/>
</dbReference>
<gene>
    <name evidence="1" type="ORF">PROQFM164_S03g000521</name>
</gene>
<evidence type="ECO:0000313" key="1">
    <source>
        <dbReference type="EMBL" id="CDM33797.1"/>
    </source>
</evidence>
<proteinExistence type="predicted"/>
<dbReference type="EMBL" id="HG792017">
    <property type="protein sequence ID" value="CDM33797.1"/>
    <property type="molecule type" value="Genomic_DNA"/>
</dbReference>
<protein>
    <submittedName>
        <fullName evidence="1">Genomic scaffold, ProqFM164S03</fullName>
    </submittedName>
</protein>